<evidence type="ECO:0000313" key="2">
    <source>
        <dbReference type="Proteomes" id="UP000531216"/>
    </source>
</evidence>
<sequence>MSQATSARAVPLFLSGAKVDPAFRAELFDAANRAGVTPNEFAIQAAAEKLARAGRTIPGVFRRGDFDVAALPSARDDGGYDSQAGGRS</sequence>
<dbReference type="Proteomes" id="UP000531216">
    <property type="component" value="Unassembled WGS sequence"/>
</dbReference>
<protein>
    <submittedName>
        <fullName evidence="1">Uncharacterized protein</fullName>
    </submittedName>
</protein>
<accession>A0A7W6C170</accession>
<keyword evidence="2" id="KW-1185">Reference proteome</keyword>
<dbReference type="EMBL" id="JACIDO010000005">
    <property type="protein sequence ID" value="MBB3936552.1"/>
    <property type="molecule type" value="Genomic_DNA"/>
</dbReference>
<proteinExistence type="predicted"/>
<comment type="caution">
    <text evidence="1">The sequence shown here is derived from an EMBL/GenBank/DDBJ whole genome shotgun (WGS) entry which is preliminary data.</text>
</comment>
<name>A0A7W6C170_9HYPH</name>
<evidence type="ECO:0000313" key="1">
    <source>
        <dbReference type="EMBL" id="MBB3936552.1"/>
    </source>
</evidence>
<reference evidence="1 2" key="1">
    <citation type="submission" date="2020-08" db="EMBL/GenBank/DDBJ databases">
        <title>Genomic Encyclopedia of Type Strains, Phase IV (KMG-IV): sequencing the most valuable type-strain genomes for metagenomic binning, comparative biology and taxonomic classification.</title>
        <authorList>
            <person name="Goeker M."/>
        </authorList>
    </citation>
    <scope>NUCLEOTIDE SEQUENCE [LARGE SCALE GENOMIC DNA]</scope>
    <source>
        <strain evidence="1 2">DSM 25024</strain>
    </source>
</reference>
<dbReference type="AlphaFoldDB" id="A0A7W6C170"/>
<gene>
    <name evidence="1" type="ORF">GGR05_002706</name>
</gene>
<organism evidence="1 2">
    <name type="scientific">Aureimonas phyllosphaerae</name>
    <dbReference type="NCBI Taxonomy" id="1166078"/>
    <lineage>
        <taxon>Bacteria</taxon>
        <taxon>Pseudomonadati</taxon>
        <taxon>Pseudomonadota</taxon>
        <taxon>Alphaproteobacteria</taxon>
        <taxon>Hyphomicrobiales</taxon>
        <taxon>Aurantimonadaceae</taxon>
        <taxon>Aureimonas</taxon>
    </lineage>
</organism>
<dbReference type="RefSeq" id="WP_175526962.1">
    <property type="nucleotide sequence ID" value="NZ_FOOA01000035.1"/>
</dbReference>